<feature type="transmembrane region" description="Helical" evidence="1">
    <location>
        <begin position="12"/>
        <end position="32"/>
    </location>
</feature>
<sequence length="156" mass="17099">MQNIGASATTFSMLTVVEMITAMLIYIPVAYLSEKTSSKLCISITFVFFTLFPLVLLFSTTIPALIFAFVIRGLKEFGEPTRKALIVKLAPEGNKASVFGTYYLVRDVIVSIAALSSAFLWNISPETNFLTAALFGVIGTTVFIMFGKDKNLTDNE</sequence>
<keyword evidence="1" id="KW-0472">Membrane</keyword>
<dbReference type="PROSITE" id="PS50850">
    <property type="entry name" value="MFS"/>
    <property type="match status" value="1"/>
</dbReference>
<feature type="transmembrane region" description="Helical" evidence="1">
    <location>
        <begin position="103"/>
        <end position="123"/>
    </location>
</feature>
<evidence type="ECO:0000256" key="1">
    <source>
        <dbReference type="SAM" id="Phobius"/>
    </source>
</evidence>
<feature type="transmembrane region" description="Helical" evidence="1">
    <location>
        <begin position="44"/>
        <end position="71"/>
    </location>
</feature>
<keyword evidence="1" id="KW-1133">Transmembrane helix</keyword>
<protein>
    <recommendedName>
        <fullName evidence="2">Major facilitator superfamily (MFS) profile domain-containing protein</fullName>
    </recommendedName>
</protein>
<comment type="caution">
    <text evidence="3">The sequence shown here is derived from an EMBL/GenBank/DDBJ whole genome shotgun (WGS) entry which is preliminary data.</text>
</comment>
<proteinExistence type="predicted"/>
<gene>
    <name evidence="3" type="ORF">SDC9_203041</name>
</gene>
<dbReference type="GO" id="GO:0022857">
    <property type="term" value="F:transmembrane transporter activity"/>
    <property type="evidence" value="ECO:0007669"/>
    <property type="project" value="InterPro"/>
</dbReference>
<dbReference type="Gene3D" id="1.20.1250.20">
    <property type="entry name" value="MFS general substrate transporter like domains"/>
    <property type="match status" value="1"/>
</dbReference>
<reference evidence="3" key="1">
    <citation type="submission" date="2019-08" db="EMBL/GenBank/DDBJ databases">
        <authorList>
            <person name="Kucharzyk K."/>
            <person name="Murdoch R.W."/>
            <person name="Higgins S."/>
            <person name="Loffler F."/>
        </authorList>
    </citation>
    <scope>NUCLEOTIDE SEQUENCE</scope>
</reference>
<dbReference type="InterPro" id="IPR011701">
    <property type="entry name" value="MFS"/>
</dbReference>
<evidence type="ECO:0000313" key="3">
    <source>
        <dbReference type="EMBL" id="MPN55359.1"/>
    </source>
</evidence>
<dbReference type="SUPFAM" id="SSF103473">
    <property type="entry name" value="MFS general substrate transporter"/>
    <property type="match status" value="1"/>
</dbReference>
<organism evidence="3">
    <name type="scientific">bioreactor metagenome</name>
    <dbReference type="NCBI Taxonomy" id="1076179"/>
    <lineage>
        <taxon>unclassified sequences</taxon>
        <taxon>metagenomes</taxon>
        <taxon>ecological metagenomes</taxon>
    </lineage>
</organism>
<evidence type="ECO:0000259" key="2">
    <source>
        <dbReference type="PROSITE" id="PS50850"/>
    </source>
</evidence>
<dbReference type="Pfam" id="PF07690">
    <property type="entry name" value="MFS_1"/>
    <property type="match status" value="1"/>
</dbReference>
<dbReference type="AlphaFoldDB" id="A0A645IY46"/>
<dbReference type="InterPro" id="IPR036259">
    <property type="entry name" value="MFS_trans_sf"/>
</dbReference>
<accession>A0A645IY46</accession>
<dbReference type="EMBL" id="VSSQ01124500">
    <property type="protein sequence ID" value="MPN55359.1"/>
    <property type="molecule type" value="Genomic_DNA"/>
</dbReference>
<feature type="transmembrane region" description="Helical" evidence="1">
    <location>
        <begin position="129"/>
        <end position="147"/>
    </location>
</feature>
<dbReference type="InterPro" id="IPR020846">
    <property type="entry name" value="MFS_dom"/>
</dbReference>
<feature type="domain" description="Major facilitator superfamily (MFS) profile" evidence="2">
    <location>
        <begin position="1"/>
        <end position="156"/>
    </location>
</feature>
<keyword evidence="1" id="KW-0812">Transmembrane</keyword>
<name>A0A645IY46_9ZZZZ</name>
<dbReference type="PANTHER" id="PTHR23518">
    <property type="entry name" value="C-METHYLTRANSFERASE"/>
    <property type="match status" value="1"/>
</dbReference>
<dbReference type="PANTHER" id="PTHR23518:SF2">
    <property type="entry name" value="MAJOR FACILITATOR SUPERFAMILY TRANSPORTER"/>
    <property type="match status" value="1"/>
</dbReference>